<dbReference type="Pfam" id="PF01315">
    <property type="entry name" value="Ald_Xan_dh_C"/>
    <property type="match status" value="1"/>
</dbReference>
<evidence type="ECO:0000259" key="13">
    <source>
        <dbReference type="PROSITE" id="PS51085"/>
    </source>
</evidence>
<keyword evidence="8" id="KW-0274">FAD</keyword>
<dbReference type="Gene3D" id="3.90.1170.50">
    <property type="entry name" value="Aldehyde oxidase/xanthine dehydrogenase, a/b hammerhead"/>
    <property type="match status" value="1"/>
</dbReference>
<comment type="cofactor">
    <cofactor evidence="12">
        <name>[2Fe-2S] cluster</name>
        <dbReference type="ChEBI" id="CHEBI:190135"/>
    </cofactor>
</comment>
<dbReference type="Pfam" id="PF00111">
    <property type="entry name" value="Fer2"/>
    <property type="match status" value="1"/>
</dbReference>
<sequence length="1335" mass="144882">MLISTNKISIFGDVAMPVQREISRSSAPHLECPACFARLVPENGQVLCSGLYNGTCKSCSKDVTFWSVPSPVSEITFTVNGTQYTVTNPDPGMSLNEWLRDQPGLQGTKVMCREGGCGCCVVSVTRNDLSTGKDATIAVNSCLFPLCGANGATVTTVEGIGNRFDGYHPIQERLADHNGSQCGYCSPGFVMNMYSLLKENPSPTKQQIEDSFGGNICRCTGYRPILDAMKTFAKSSDPIDIEEIARFPGSCCNGEMQCSRKCVTSPGDQTDSLIWCCPTSKSDLYALMTKYKSDKIRLVAGNTGKGIYKKDGPFDVLIDISQIKELHTIPSTNEAPNGSVVVGACVPLNTFIDVLDRIASAWEGYKVMADHIRKVANVPVRNVGSIAGNLMLLHDHPGFQSDIALLLETIGASLIVGDSYSSTEAEYTLSAFNKLDMTGKVILAVLLPVYTKDCIMRSYKVMPRAQNAHAYVNAGFIAQVDSSTMTVKLASLVLGGIGQYPYHAKNTETLLKNKVLTDQTTLKDALNSLAKEISPNSSPLGPSVKYRKSVALSLFYKFYLSLLGDKASARVRSAAEPFIRPVSSGTQSYDSKPKDYPLTKPMTKLAAKAQTSGEAQYVSDIPTQGGELCAAFVVSTQGNCKINTVDTSQALKMPGVLQYITASNIPKGGVNNFMPAGYDPEELFCSGNVLFAGQALGLIIADTQRHADEAAKAVKVTYKEQKPLILTIDEAIAAKSFFDPQAKPLKKGDAAAAIQNSPHVVQGSIYTGHQYHFHMETQVALCVLEEDGMTVHSATQGIDGTQAAVAQTLNFPVQSINMSVKRCGGAYGARLTRANQITTACALAAYVTKRSVRMRLDLNTNMELVGLREPFKATYKVGVANDGKLNGIDMNLYADCGSSPNDLDVGYAQTWADNAYFCPNWNIVPYATRTHTPGNTWCRAPASTQAVFFMESMMEHVAKELKLTPEQVRKVNLYQNGQETQTGETLKYCTISTLWNDILSTSDFQNRKTAIDTFNKNNRWRKRGISVVPLKYGVYYEESMFTALVSIFHADGTVAIAHGGIEIGQGINTKVAQVAAYKLNCPLEMIAIKPTAAFTNPNSGSTGGSITSELCCRTVMGCCDILNKVIDPIRKTMPTATWPELIAKCYDNGLDLSAKYMSRSTTPSLVAYNIYGATCTEVEIDVLTGEREILRTDILNDCGQSMNPELDIGQVEGAYTMGLGLWLTEKIIYDPQTGKNLTNGTWEYKPPGCKDIPIDFRVSLLKNTPNPNPLGVLRSKAVGEPPLCMSCTSLFAVKHAVEEARSEIGKGSEYFAMNTPSTIEDTQLACLVESSQFTL</sequence>
<dbReference type="Gene3D" id="1.10.150.120">
    <property type="entry name" value="[2Fe-2S]-binding domain"/>
    <property type="match status" value="1"/>
</dbReference>
<dbReference type="InterPro" id="IPR016166">
    <property type="entry name" value="FAD-bd_PCMH"/>
</dbReference>
<dbReference type="InterPro" id="IPR016208">
    <property type="entry name" value="Ald_Oxase/xanthine_DH-like"/>
</dbReference>
<reference evidence="15 16" key="1">
    <citation type="submission" date="2022-05" db="EMBL/GenBank/DDBJ databases">
        <authorList>
            <consortium name="Genoscope - CEA"/>
            <person name="William W."/>
        </authorList>
    </citation>
    <scope>NUCLEOTIDE SEQUENCE [LARGE SCALE GENOMIC DNA]</scope>
</reference>
<dbReference type="InterPro" id="IPR046867">
    <property type="entry name" value="AldOxase/xan_DH_MoCoBD2"/>
</dbReference>
<dbReference type="SMART" id="SM01008">
    <property type="entry name" value="Ald_Xan_dh_C"/>
    <property type="match status" value="1"/>
</dbReference>
<dbReference type="CDD" id="cd00207">
    <property type="entry name" value="fer2"/>
    <property type="match status" value="1"/>
</dbReference>
<dbReference type="InterPro" id="IPR016167">
    <property type="entry name" value="FAD-bd_PCMH_sub1"/>
</dbReference>
<accession>A0ABN8LWB0</accession>
<keyword evidence="7" id="KW-0479">Metal-binding</keyword>
<keyword evidence="9" id="KW-0560">Oxidoreductase</keyword>
<keyword evidence="10" id="KW-0408">Iron</keyword>
<keyword evidence="16" id="KW-1185">Reference proteome</keyword>
<evidence type="ECO:0000256" key="12">
    <source>
        <dbReference type="ARBA" id="ARBA00034078"/>
    </source>
</evidence>
<protein>
    <recommendedName>
        <fullName evidence="17">Aldehyde oxidase</fullName>
    </recommendedName>
</protein>
<dbReference type="PROSITE" id="PS51387">
    <property type="entry name" value="FAD_PCMH"/>
    <property type="match status" value="1"/>
</dbReference>
<dbReference type="PIRSF" id="PIRSF000127">
    <property type="entry name" value="Xanthine_DH"/>
    <property type="match status" value="1"/>
</dbReference>
<evidence type="ECO:0000256" key="11">
    <source>
        <dbReference type="ARBA" id="ARBA00023014"/>
    </source>
</evidence>
<comment type="similarity">
    <text evidence="3">Belongs to the xanthine dehydrogenase family.</text>
</comment>
<dbReference type="InterPro" id="IPR036683">
    <property type="entry name" value="CO_DH_flav_C_dom_sf"/>
</dbReference>
<dbReference type="InterPro" id="IPR012675">
    <property type="entry name" value="Beta-grasp_dom_sf"/>
</dbReference>
<evidence type="ECO:0000256" key="1">
    <source>
        <dbReference type="ARBA" id="ARBA00001924"/>
    </source>
</evidence>
<gene>
    <name evidence="15" type="ORF">PEVE_00006959</name>
</gene>
<keyword evidence="4" id="KW-0500">Molybdenum</keyword>
<dbReference type="SUPFAM" id="SSF56176">
    <property type="entry name" value="FAD-binding/transporter-associated domain-like"/>
    <property type="match status" value="1"/>
</dbReference>
<dbReference type="Gene3D" id="3.30.365.10">
    <property type="entry name" value="Aldehyde oxidase/xanthine dehydrogenase, molybdopterin binding domain"/>
    <property type="match status" value="4"/>
</dbReference>
<organism evidence="15 16">
    <name type="scientific">Porites evermanni</name>
    <dbReference type="NCBI Taxonomy" id="104178"/>
    <lineage>
        <taxon>Eukaryota</taxon>
        <taxon>Metazoa</taxon>
        <taxon>Cnidaria</taxon>
        <taxon>Anthozoa</taxon>
        <taxon>Hexacorallia</taxon>
        <taxon>Scleractinia</taxon>
        <taxon>Fungiina</taxon>
        <taxon>Poritidae</taxon>
        <taxon>Porites</taxon>
    </lineage>
</organism>
<dbReference type="InterPro" id="IPR037165">
    <property type="entry name" value="AldOxase/xan_DH_Mopterin-bd_sf"/>
</dbReference>
<dbReference type="Pfam" id="PF03450">
    <property type="entry name" value="CO_deh_flav_C"/>
    <property type="match status" value="1"/>
</dbReference>
<dbReference type="SMART" id="SM01092">
    <property type="entry name" value="CO_deh_flav_C"/>
    <property type="match status" value="1"/>
</dbReference>
<evidence type="ECO:0000256" key="3">
    <source>
        <dbReference type="ARBA" id="ARBA00006849"/>
    </source>
</evidence>
<dbReference type="Gene3D" id="3.30.465.10">
    <property type="match status" value="1"/>
</dbReference>
<evidence type="ECO:0000256" key="7">
    <source>
        <dbReference type="ARBA" id="ARBA00022723"/>
    </source>
</evidence>
<dbReference type="Pfam" id="PF02738">
    <property type="entry name" value="MoCoBD_1"/>
    <property type="match status" value="1"/>
</dbReference>
<dbReference type="SUPFAM" id="SSF47741">
    <property type="entry name" value="CO dehydrogenase ISP C-domain like"/>
    <property type="match status" value="1"/>
</dbReference>
<dbReference type="PANTHER" id="PTHR45444">
    <property type="entry name" value="XANTHINE DEHYDROGENASE"/>
    <property type="match status" value="1"/>
</dbReference>
<name>A0ABN8LWB0_9CNID</name>
<dbReference type="Pfam" id="PF00941">
    <property type="entry name" value="FAD_binding_5"/>
    <property type="match status" value="1"/>
</dbReference>
<dbReference type="InterPro" id="IPR036884">
    <property type="entry name" value="2Fe-2S-bd_dom_sf"/>
</dbReference>
<dbReference type="SUPFAM" id="SSF54292">
    <property type="entry name" value="2Fe-2S ferredoxin-like"/>
    <property type="match status" value="1"/>
</dbReference>
<comment type="caution">
    <text evidence="15">The sequence shown here is derived from an EMBL/GenBank/DDBJ whole genome shotgun (WGS) entry which is preliminary data.</text>
</comment>
<dbReference type="InterPro" id="IPR036010">
    <property type="entry name" value="2Fe-2S_ferredoxin-like_sf"/>
</dbReference>
<feature type="domain" description="2Fe-2S ferredoxin-type" evidence="13">
    <location>
        <begin position="73"/>
        <end position="160"/>
    </location>
</feature>
<dbReference type="SUPFAM" id="SSF55447">
    <property type="entry name" value="CO dehydrogenase flavoprotein C-terminal domain-like"/>
    <property type="match status" value="1"/>
</dbReference>
<evidence type="ECO:0000313" key="16">
    <source>
        <dbReference type="Proteomes" id="UP001159427"/>
    </source>
</evidence>
<dbReference type="PANTHER" id="PTHR45444:SF3">
    <property type="entry name" value="XANTHINE DEHYDROGENASE"/>
    <property type="match status" value="1"/>
</dbReference>
<dbReference type="InterPro" id="IPR000674">
    <property type="entry name" value="Ald_Oxase/Xan_DH_a/b"/>
</dbReference>
<dbReference type="InterPro" id="IPR001041">
    <property type="entry name" value="2Fe-2S_ferredoxin-type"/>
</dbReference>
<dbReference type="Gene3D" id="3.10.20.30">
    <property type="match status" value="1"/>
</dbReference>
<evidence type="ECO:0000256" key="4">
    <source>
        <dbReference type="ARBA" id="ARBA00022505"/>
    </source>
</evidence>
<evidence type="ECO:0000256" key="8">
    <source>
        <dbReference type="ARBA" id="ARBA00022827"/>
    </source>
</evidence>
<dbReference type="Proteomes" id="UP001159427">
    <property type="component" value="Unassembled WGS sequence"/>
</dbReference>
<dbReference type="Pfam" id="PF20256">
    <property type="entry name" value="MoCoBD_2"/>
    <property type="match status" value="1"/>
</dbReference>
<feature type="domain" description="FAD-binding PCMH-type" evidence="14">
    <location>
        <begin position="266"/>
        <end position="452"/>
    </location>
</feature>
<evidence type="ECO:0008006" key="17">
    <source>
        <dbReference type="Google" id="ProtNLM"/>
    </source>
</evidence>
<evidence type="ECO:0000256" key="5">
    <source>
        <dbReference type="ARBA" id="ARBA00022630"/>
    </source>
</evidence>
<dbReference type="SUPFAM" id="SSF56003">
    <property type="entry name" value="Molybdenum cofactor-binding domain"/>
    <property type="match status" value="1"/>
</dbReference>
<dbReference type="InterPro" id="IPR002346">
    <property type="entry name" value="Mopterin_DH_FAD-bd"/>
</dbReference>
<evidence type="ECO:0000313" key="15">
    <source>
        <dbReference type="EMBL" id="CAH3020405.1"/>
    </source>
</evidence>
<proteinExistence type="inferred from homology"/>
<dbReference type="Pfam" id="PF01799">
    <property type="entry name" value="Fer2_2"/>
    <property type="match status" value="1"/>
</dbReference>
<keyword evidence="6" id="KW-0001">2Fe-2S</keyword>
<evidence type="ECO:0000259" key="14">
    <source>
        <dbReference type="PROSITE" id="PS51387"/>
    </source>
</evidence>
<evidence type="ECO:0000256" key="9">
    <source>
        <dbReference type="ARBA" id="ARBA00023002"/>
    </source>
</evidence>
<dbReference type="InterPro" id="IPR008274">
    <property type="entry name" value="AldOxase/xan_DH_MoCoBD1"/>
</dbReference>
<dbReference type="EMBL" id="CALNXI010000146">
    <property type="protein sequence ID" value="CAH3020405.1"/>
    <property type="molecule type" value="Genomic_DNA"/>
</dbReference>
<evidence type="ECO:0000256" key="6">
    <source>
        <dbReference type="ARBA" id="ARBA00022714"/>
    </source>
</evidence>
<keyword evidence="11" id="KW-0411">Iron-sulfur</keyword>
<dbReference type="InterPro" id="IPR016169">
    <property type="entry name" value="FAD-bd_PCMH_sub2"/>
</dbReference>
<dbReference type="InterPro" id="IPR036856">
    <property type="entry name" value="Ald_Oxase/Xan_DH_a/b_sf"/>
</dbReference>
<keyword evidence="5" id="KW-0285">Flavoprotein</keyword>
<evidence type="ECO:0000256" key="10">
    <source>
        <dbReference type="ARBA" id="ARBA00023004"/>
    </source>
</evidence>
<dbReference type="InterPro" id="IPR005107">
    <property type="entry name" value="CO_DH_flav_C"/>
</dbReference>
<comment type="cofactor">
    <cofactor evidence="2">
        <name>FAD</name>
        <dbReference type="ChEBI" id="CHEBI:57692"/>
    </cofactor>
</comment>
<dbReference type="SUPFAM" id="SSF54665">
    <property type="entry name" value="CO dehydrogenase molybdoprotein N-domain-like"/>
    <property type="match status" value="1"/>
</dbReference>
<dbReference type="PROSITE" id="PS51085">
    <property type="entry name" value="2FE2S_FER_2"/>
    <property type="match status" value="1"/>
</dbReference>
<dbReference type="InterPro" id="IPR036318">
    <property type="entry name" value="FAD-bd_PCMH-like_sf"/>
</dbReference>
<comment type="cofactor">
    <cofactor evidence="1">
        <name>Mo-molybdopterin</name>
        <dbReference type="ChEBI" id="CHEBI:71302"/>
    </cofactor>
</comment>
<dbReference type="Gene3D" id="3.30.43.10">
    <property type="entry name" value="Uridine Diphospho-n-acetylenolpyruvylglucosamine Reductase, domain 2"/>
    <property type="match status" value="1"/>
</dbReference>
<dbReference type="InterPro" id="IPR002888">
    <property type="entry name" value="2Fe-2S-bd"/>
</dbReference>
<dbReference type="Gene3D" id="3.30.390.50">
    <property type="entry name" value="CO dehydrogenase flavoprotein, C-terminal domain"/>
    <property type="match status" value="1"/>
</dbReference>
<evidence type="ECO:0000256" key="2">
    <source>
        <dbReference type="ARBA" id="ARBA00001974"/>
    </source>
</evidence>